<accession>A0AAD9MZH3</accession>
<organism evidence="1 2">
    <name type="scientific">Paralvinella palmiformis</name>
    <dbReference type="NCBI Taxonomy" id="53620"/>
    <lineage>
        <taxon>Eukaryota</taxon>
        <taxon>Metazoa</taxon>
        <taxon>Spiralia</taxon>
        <taxon>Lophotrochozoa</taxon>
        <taxon>Annelida</taxon>
        <taxon>Polychaeta</taxon>
        <taxon>Sedentaria</taxon>
        <taxon>Canalipalpata</taxon>
        <taxon>Terebellida</taxon>
        <taxon>Terebelliformia</taxon>
        <taxon>Alvinellidae</taxon>
        <taxon>Paralvinella</taxon>
    </lineage>
</organism>
<name>A0AAD9MZH3_9ANNE</name>
<dbReference type="Proteomes" id="UP001208570">
    <property type="component" value="Unassembled WGS sequence"/>
</dbReference>
<evidence type="ECO:0000313" key="2">
    <source>
        <dbReference type="Proteomes" id="UP001208570"/>
    </source>
</evidence>
<dbReference type="EMBL" id="JAODUP010000486">
    <property type="protein sequence ID" value="KAK2148719.1"/>
    <property type="molecule type" value="Genomic_DNA"/>
</dbReference>
<evidence type="ECO:0000313" key="1">
    <source>
        <dbReference type="EMBL" id="KAK2148719.1"/>
    </source>
</evidence>
<reference evidence="1" key="1">
    <citation type="journal article" date="2023" name="Mol. Biol. Evol.">
        <title>Third-Generation Sequencing Reveals the Adaptive Role of the Epigenome in Three Deep-Sea Polychaetes.</title>
        <authorList>
            <person name="Perez M."/>
            <person name="Aroh O."/>
            <person name="Sun Y."/>
            <person name="Lan Y."/>
            <person name="Juniper S.K."/>
            <person name="Young C.R."/>
            <person name="Angers B."/>
            <person name="Qian P.Y."/>
        </authorList>
    </citation>
    <scope>NUCLEOTIDE SEQUENCE</scope>
    <source>
        <strain evidence="1">P08H-3</strain>
    </source>
</reference>
<proteinExistence type="predicted"/>
<comment type="caution">
    <text evidence="1">The sequence shown here is derived from an EMBL/GenBank/DDBJ whole genome shotgun (WGS) entry which is preliminary data.</text>
</comment>
<dbReference type="AlphaFoldDB" id="A0AAD9MZH3"/>
<sequence length="175" mass="20060">MFRFLRNYRATPHCNTGYPPATLLCGRTMKTKLPEIREKQSPDWGGGDKDIIAKKKMKQYADSKRYVKQDNFNIGDSVLLKKDPSFKKGVPYHETPFTVTAKKGTIGFGTARTVIIMAFMDETKHLLTKYAGMNNLCQRWILFSCLPFVRTDRDVEHKTVDYSALPSLGIYPRDI</sequence>
<gene>
    <name evidence="1" type="ORF">LSH36_486g03017</name>
</gene>
<keyword evidence="2" id="KW-1185">Reference proteome</keyword>
<protein>
    <submittedName>
        <fullName evidence="1">Uncharacterized protein</fullName>
    </submittedName>
</protein>